<evidence type="ECO:0000313" key="3">
    <source>
        <dbReference type="EMBL" id="QHT39243.1"/>
    </source>
</evidence>
<protein>
    <submittedName>
        <fullName evidence="3">Uncharacterized protein</fullName>
    </submittedName>
</protein>
<accession>A0A6C0FFD0</accession>
<feature type="region of interest" description="Disordered" evidence="1">
    <location>
        <begin position="454"/>
        <end position="482"/>
    </location>
</feature>
<feature type="region of interest" description="Disordered" evidence="1">
    <location>
        <begin position="53"/>
        <end position="73"/>
    </location>
</feature>
<keyword evidence="2" id="KW-0472">Membrane</keyword>
<keyword evidence="2" id="KW-0812">Transmembrane</keyword>
<feature type="compositionally biased region" description="Low complexity" evidence="1">
    <location>
        <begin position="1416"/>
        <end position="1434"/>
    </location>
</feature>
<feature type="region of interest" description="Disordered" evidence="1">
    <location>
        <begin position="1"/>
        <end position="22"/>
    </location>
</feature>
<keyword evidence="2" id="KW-1133">Transmembrane helix</keyword>
<feature type="region of interest" description="Disordered" evidence="1">
    <location>
        <begin position="1415"/>
        <end position="1460"/>
    </location>
</feature>
<sequence length="2053" mass="225498">MDGPVFLEPDYGLSGTGGEGSGRGKGVAIAIVISIAIIAIIALFALWWSSSSSSPPPPPSSPPNESPPPTWKPYCTFNASGTNKDNFNVASDSGIELFPINLPESEYKENFDYDGSGNTLTCKVNASTNSPEFAPSGPTALGYTFPDITHSENLVPEDGTLTKTDSVCTWNPKSNICDTPICSLGESYNVLLSDKDKEQGIKQYLSQDELDAFISRLSCFGGYKYGQCLSKTPGAPTQCSLSEKQNNKINCLGNCSGYPNIHTKEDCENAKHKWIYDPSNTQCNYEPLDKPLFKKDSIQQILSGEYKGNYKMCDNPGDFVKLDSMVDTCSKTCYPNPNNDYTPFNTNEMPLSWTNKCGFTDISNKIFTTSTYHISPCANHTVFKGNVYYNICSSDQNCSDVKSDIEQNIPSVSSVSPPCQGGGDIFDVYNNCSSASCDNIFGHSATTGSTFAKCPDNKNPKPPSPGTESAISLPPASDCNPDSPKSFPLKDYLSKAADNCCANKTCDDEYPNCLAGFSKASPSPSPSPGSSGNTLSFQDCCVLETCSKYVSGNNKCVEGTTRIAGSDNTYVLSTCCNGYIQITITLKGNITSLMQLSLTDMKSSLTNVFPSYILKKLLTKSKLSLDSINSDKITKKTDNLYFINNQTTFMELPTNKQTMNRALTKQRAQQILEIPKMGTNNQYKFYILTSQNYDSKSKSNSVISFNISEAYTTVKKITDKISDPDKNISEINTILTDCRSIKGICDIIESSSANQVLNGDNSYCCIKSTCGNILPPDKINILSGKSPAGSGFKSCGGGTYFDKDAPWTPSSPISYINASNQCCVESNITAVNPPGTIAGKDKIGSIFGSYVKKTNKEIPLSASIEFQWLNGKFKPKDPNMNKKLATNYKCKFNASIPEYGVSKHSDGTYYYKLTGCEDGDNKFCKIPNSYTQGDTGSDTYDASIYDLTGLMENNKGSYISMYATAQGGSESKHEGDIMANYGGIACTSDPYGMVNLEPCDEPYDYIKFSGCNTYFSEEGGYEFYTRSSDPNDCHELTNSASCTDEEYLHMCNWNTSKNPAVCEPRPFPTYGEEVGKSCGDNLNSETTFSDAFWLKEGFQNQKYEDKSIFKKGDSTRIIQTSSPSPGSPGPPASSREVSRRTNYCGYKPKSQKSDTNQLHSRVVDSTWMCKDKTCKGDNNLKIQLPKDLPNLTSFTSYINGDPLIYNWSVNGTTVSNAKKDFYDGDYIRANGSFTVDDYRPVQGPPLTSFNLTDRYACVNKDKPSSPCARPTASLGAKPACDPSCTLTPITDINDINSGDNVNDRINKFTKIQNIGGTDYDPSQMEYVHNNIKYHNNYATMCGDNKYLSFFDDYQKCTPCRYQRDPYPPSPPAPPPPNTYNEFYTAKFNKLRPDEQSYMNQHVYPKSSDASKPVFLSGVISPSPNPSPGGNQNIILNETSPDKDDKNKMSNCSINSSPSKRTKIPIGEYSTHFVPWWSESSATDLKITDENFTTLSNQLSPGSPPINIPTCDLHKDRCEEKTKQECNVNSSHSWTSPSSPDFNMCKWFPEDGKCTTNPDWMNDQTMCGHPCLSRIDAKPRECKFSDDCEIRDRYNFNEISETVNSNLTMYCDSDGRNPILYGNASYSPINNDNTITANHPSYCNEGYYLIDVGSSVNTGGSNKSVYKCLSCDELNSYLVDSDSSGNTGASPMVKAFGTYINACGTASQRMQYKSSGEWKEGSDGKCSKGTGNCTAFLWPSTAKNADPTSLTTHTDTDGKKYTSTPVLYTQDPIVADQYVKSQIGNNYSDCQNSRLNNGNINMHSADCKTYVSAMEKILGLKTREYDTDKNFIGYSDKDGKVKTLTDKGIGLVCDHDKHSKTKTYKAKYSDLLLNVNPGGVDFVNSSKYPNTDELIKAGDLCPKRNYLTSRDSETSDEPIKYTDRNWPTTLKLGGEEYPVCKPLLDINQTCPGRDEGEIACQPQHYMGDGWGYKKGKCGCVGEYIHDTGEGCKDKDGKLQPMKCLGGISLGDTCPSNKEDYTCSESNIPFGEDRGIYGASCNCILDVDCTCHDAN</sequence>
<evidence type="ECO:0000256" key="2">
    <source>
        <dbReference type="SAM" id="Phobius"/>
    </source>
</evidence>
<feature type="region of interest" description="Disordered" evidence="1">
    <location>
        <begin position="1115"/>
        <end position="1139"/>
    </location>
</feature>
<organism evidence="3">
    <name type="scientific">viral metagenome</name>
    <dbReference type="NCBI Taxonomy" id="1070528"/>
    <lineage>
        <taxon>unclassified sequences</taxon>
        <taxon>metagenomes</taxon>
        <taxon>organismal metagenomes</taxon>
    </lineage>
</organism>
<proteinExistence type="predicted"/>
<feature type="transmembrane region" description="Helical" evidence="2">
    <location>
        <begin position="27"/>
        <end position="48"/>
    </location>
</feature>
<name>A0A6C0FFD0_9ZZZZ</name>
<feature type="compositionally biased region" description="Pro residues" evidence="1">
    <location>
        <begin position="54"/>
        <end position="71"/>
    </location>
</feature>
<reference evidence="3" key="1">
    <citation type="journal article" date="2020" name="Nature">
        <title>Giant virus diversity and host interactions through global metagenomics.</title>
        <authorList>
            <person name="Schulz F."/>
            <person name="Roux S."/>
            <person name="Paez-Espino D."/>
            <person name="Jungbluth S."/>
            <person name="Walsh D.A."/>
            <person name="Denef V.J."/>
            <person name="McMahon K.D."/>
            <person name="Konstantinidis K.T."/>
            <person name="Eloe-Fadrosh E.A."/>
            <person name="Kyrpides N.C."/>
            <person name="Woyke T."/>
        </authorList>
    </citation>
    <scope>NUCLEOTIDE SEQUENCE</scope>
    <source>
        <strain evidence="3">GVMAG-S-ERX556126-94</strain>
    </source>
</reference>
<evidence type="ECO:0000256" key="1">
    <source>
        <dbReference type="SAM" id="MobiDB-lite"/>
    </source>
</evidence>
<dbReference type="EMBL" id="MN738839">
    <property type="protein sequence ID" value="QHT39243.1"/>
    <property type="molecule type" value="Genomic_DNA"/>
</dbReference>
<feature type="compositionally biased region" description="Polar residues" evidence="1">
    <location>
        <begin position="1448"/>
        <end position="1458"/>
    </location>
</feature>